<dbReference type="EMBL" id="JAME01000026">
    <property type="protein sequence ID" value="ETX27841.1"/>
    <property type="molecule type" value="Genomic_DNA"/>
</dbReference>
<accession>X7F6V9</accession>
<dbReference type="AlphaFoldDB" id="X7F6V9"/>
<organism evidence="2 3">
    <name type="scientific">Roseivivax isoporae LMG 25204</name>
    <dbReference type="NCBI Taxonomy" id="1449351"/>
    <lineage>
        <taxon>Bacteria</taxon>
        <taxon>Pseudomonadati</taxon>
        <taxon>Pseudomonadota</taxon>
        <taxon>Alphaproteobacteria</taxon>
        <taxon>Rhodobacterales</taxon>
        <taxon>Roseobacteraceae</taxon>
        <taxon>Roseivivax</taxon>
    </lineage>
</organism>
<evidence type="ECO:0000256" key="1">
    <source>
        <dbReference type="SAM" id="MobiDB-lite"/>
    </source>
</evidence>
<dbReference type="eggNOG" id="ENOG503015B">
    <property type="taxonomic scope" value="Bacteria"/>
</dbReference>
<dbReference type="Proteomes" id="UP000023430">
    <property type="component" value="Unassembled WGS sequence"/>
</dbReference>
<reference evidence="2 3" key="1">
    <citation type="submission" date="2014-01" db="EMBL/GenBank/DDBJ databases">
        <title>Roseivivax isoporae LMG 25204 Genome Sequencing.</title>
        <authorList>
            <person name="Lai Q."/>
            <person name="Li G."/>
            <person name="Shao Z."/>
        </authorList>
    </citation>
    <scope>NUCLEOTIDE SEQUENCE [LARGE SCALE GENOMIC DNA]</scope>
    <source>
        <strain evidence="2 3">LMG 25204</strain>
    </source>
</reference>
<proteinExistence type="predicted"/>
<dbReference type="RefSeq" id="WP_156943875.1">
    <property type="nucleotide sequence ID" value="NZ_JAME01000026.1"/>
</dbReference>
<evidence type="ECO:0000313" key="3">
    <source>
        <dbReference type="Proteomes" id="UP000023430"/>
    </source>
</evidence>
<feature type="region of interest" description="Disordered" evidence="1">
    <location>
        <begin position="1"/>
        <end position="46"/>
    </location>
</feature>
<dbReference type="STRING" id="1449351.RISW2_10940"/>
<evidence type="ECO:0000313" key="2">
    <source>
        <dbReference type="EMBL" id="ETX27841.1"/>
    </source>
</evidence>
<comment type="caution">
    <text evidence="2">The sequence shown here is derived from an EMBL/GenBank/DDBJ whole genome shotgun (WGS) entry which is preliminary data.</text>
</comment>
<protein>
    <submittedName>
        <fullName evidence="2">Uncharacterized protein</fullName>
    </submittedName>
</protein>
<keyword evidence="3" id="KW-1185">Reference proteome</keyword>
<sequence length="46" mass="4995">MEFEMAKGKSKRGREDKKPKKAKEKVLAAADSAKGKTVSAMVDKGK</sequence>
<gene>
    <name evidence="2" type="ORF">RISW2_10940</name>
</gene>
<feature type="compositionally biased region" description="Basic and acidic residues" evidence="1">
    <location>
        <begin position="1"/>
        <end position="18"/>
    </location>
</feature>
<name>X7F6V9_9RHOB</name>